<keyword evidence="8 10" id="KW-0238">DNA-binding</keyword>
<dbReference type="Gene3D" id="1.10.460.10">
    <property type="entry name" value="Topoisomerase I, domain 2"/>
    <property type="match status" value="1"/>
</dbReference>
<feature type="region of interest" description="Interaction with DNA" evidence="10">
    <location>
        <begin position="163"/>
        <end position="168"/>
    </location>
</feature>
<reference evidence="14" key="1">
    <citation type="submission" date="2016-10" db="EMBL/GenBank/DDBJ databases">
        <authorList>
            <person name="Varghese N."/>
            <person name="Submissions S."/>
        </authorList>
    </citation>
    <scope>NUCLEOTIDE SEQUENCE [LARGE SCALE GENOMIC DNA]</scope>
    <source>
        <strain evidence="14">Z-7934</strain>
    </source>
</reference>
<dbReference type="Gene3D" id="1.10.290.10">
    <property type="entry name" value="Topoisomerase I, domain 4"/>
    <property type="match status" value="1"/>
</dbReference>
<dbReference type="InterPro" id="IPR034149">
    <property type="entry name" value="TOPRIM_TopoI"/>
</dbReference>
<dbReference type="CDD" id="cd03363">
    <property type="entry name" value="TOPRIM_TopoIA_TopoI"/>
    <property type="match status" value="1"/>
</dbReference>
<dbReference type="RefSeq" id="WP_093368820.1">
    <property type="nucleotide sequence ID" value="NZ_FOQA01000001.1"/>
</dbReference>
<organism evidence="13 14">
    <name type="scientific">Tindallia magadiensis</name>
    <dbReference type="NCBI Taxonomy" id="69895"/>
    <lineage>
        <taxon>Bacteria</taxon>
        <taxon>Bacillati</taxon>
        <taxon>Bacillota</taxon>
        <taxon>Clostridia</taxon>
        <taxon>Peptostreptococcales</taxon>
        <taxon>Tindalliaceae</taxon>
        <taxon>Tindallia</taxon>
    </lineage>
</organism>
<dbReference type="PANTHER" id="PTHR42785">
    <property type="entry name" value="DNA TOPOISOMERASE, TYPE IA, CORE"/>
    <property type="match status" value="1"/>
</dbReference>
<dbReference type="InterPro" id="IPR003601">
    <property type="entry name" value="Topo_IA_2"/>
</dbReference>
<dbReference type="SMART" id="SM00436">
    <property type="entry name" value="TOP1Bc"/>
    <property type="match status" value="1"/>
</dbReference>
<dbReference type="SUPFAM" id="SSF57783">
    <property type="entry name" value="Zinc beta-ribbon"/>
    <property type="match status" value="1"/>
</dbReference>
<feature type="site" description="Interaction with DNA" evidence="10">
    <location>
        <position position="143"/>
    </location>
</feature>
<dbReference type="EC" id="5.6.2.1" evidence="10"/>
<feature type="site" description="Interaction with DNA" evidence="10">
    <location>
        <position position="140"/>
    </location>
</feature>
<dbReference type="PANTHER" id="PTHR42785:SF1">
    <property type="entry name" value="DNA TOPOISOMERASE"/>
    <property type="match status" value="1"/>
</dbReference>
<dbReference type="PRINTS" id="PR00417">
    <property type="entry name" value="PRTPISMRASEI"/>
</dbReference>
<evidence type="ECO:0000256" key="5">
    <source>
        <dbReference type="ARBA" id="ARBA00022833"/>
    </source>
</evidence>
<dbReference type="Proteomes" id="UP000199287">
    <property type="component" value="Unassembled WGS sequence"/>
</dbReference>
<keyword evidence="6" id="KW-0460">Magnesium</keyword>
<keyword evidence="9 10" id="KW-0413">Isomerase</keyword>
<evidence type="ECO:0000256" key="3">
    <source>
        <dbReference type="ARBA" id="ARBA00022723"/>
    </source>
</evidence>
<evidence type="ECO:0000256" key="2">
    <source>
        <dbReference type="ARBA" id="ARBA00009446"/>
    </source>
</evidence>
<comment type="catalytic activity">
    <reaction evidence="1 10">
        <text>ATP-independent breakage of single-stranded DNA, followed by passage and rejoining.</text>
        <dbReference type="EC" id="5.6.2.1"/>
    </reaction>
</comment>
<dbReference type="GO" id="GO:0008270">
    <property type="term" value="F:zinc ion binding"/>
    <property type="evidence" value="ECO:0007669"/>
    <property type="project" value="UniProtKB-KW"/>
</dbReference>
<dbReference type="InterPro" id="IPR003602">
    <property type="entry name" value="Topo_IA_DNA-bd_dom"/>
</dbReference>
<evidence type="ECO:0000313" key="14">
    <source>
        <dbReference type="Proteomes" id="UP000199287"/>
    </source>
</evidence>
<comment type="function">
    <text evidence="10">Releases the supercoiling and torsional tension of DNA, which is introduced during the DNA replication and transcription, by transiently cleaving and rejoining one strand of the DNA duplex. Introduces a single-strand break via transesterification at a target site in duplex DNA. The scissile phosphodiester is attacked by the catalytic tyrosine of the enzyme, resulting in the formation of a DNA-(5'-phosphotyrosyl)-enzyme intermediate and the expulsion of a 3'-OH DNA strand. The free DNA strand then undergoes passage around the unbroken strand, thus removing DNA supercoils. Finally, in the religation step, the DNA 3'-OH attacks the covalent intermediate to expel the active-site tyrosine and restore the DNA phosphodiester backbone.</text>
</comment>
<dbReference type="Pfam" id="PF01751">
    <property type="entry name" value="Toprim"/>
    <property type="match status" value="1"/>
</dbReference>
<keyword evidence="7 10" id="KW-0799">Topoisomerase</keyword>
<dbReference type="InterPro" id="IPR013498">
    <property type="entry name" value="Topo_IA_Znf"/>
</dbReference>
<dbReference type="SMART" id="SM00493">
    <property type="entry name" value="TOPRIM"/>
    <property type="match status" value="1"/>
</dbReference>
<feature type="site" description="Interaction with DNA" evidence="10">
    <location>
        <position position="139"/>
    </location>
</feature>
<dbReference type="GO" id="GO:0003917">
    <property type="term" value="F:DNA topoisomerase type I (single strand cut, ATP-independent) activity"/>
    <property type="evidence" value="ECO:0007669"/>
    <property type="project" value="UniProtKB-UniRule"/>
</dbReference>
<dbReference type="Gene3D" id="3.30.65.10">
    <property type="entry name" value="Bacterial Topoisomerase I, domain 1"/>
    <property type="match status" value="2"/>
</dbReference>
<comment type="subunit">
    <text evidence="10">Monomer.</text>
</comment>
<evidence type="ECO:0000256" key="7">
    <source>
        <dbReference type="ARBA" id="ARBA00023029"/>
    </source>
</evidence>
<dbReference type="InterPro" id="IPR023405">
    <property type="entry name" value="Topo_IA_core_domain"/>
</dbReference>
<dbReference type="Gene3D" id="2.70.20.10">
    <property type="entry name" value="Topoisomerase I, domain 3"/>
    <property type="match status" value="1"/>
</dbReference>
<sequence length="698" mass="80089">MAKTLVIVESPAKAKTIKKFLGSHYTVKASVGHIIDLPKSKMGVDIDNDFEPRYITIRGKGPILNEIKKEAKKSKKILLATDIDREGEAISWHLANALNIDEQNSCRIVFNEITKSAIKNAVKNPQKIDLNLVNAQQARRVLDRLVGYNLSPLLWKKLRKGLSAGRVQSVATKMIKDREDEIKKFIPEEYWSLELEVEDAKQNNMTVQFYKDDNGEKELKSKEKVQQIIDYIDGKHLIVSDVTKGEKKRNPYDPFTTSTLQQEASNRIGFATRKTMAVAQQLYEGIDLEKEGTVGLITYLRTDSKRIGEEANQHAIDFIKNEYGIEYVNNPKVTNRKKKEASIQDAHEAIRPTDVMRTPISIKNNLSNDQYKLYKLIWERFVASRMSPATFDTINATLSCDGYLFKANGSAMKFEGFFKVYSYATRSKDQMLPELAKDQTFHVIKPNPKQHFTQPPARYTEASLVKTMEDLGIGRPSTYSPTISTILSRGYVVKDGKNLKPTELGILVTTLLEDYFSKILDIHFTAELEKRLDSVEDGQEEWKEIIREFYTPFHEMIEHADQHVEEVDFVEESDELCETCGEQMLIKYGRYGKFLACSKYPECTNTKPFIKKIGLPCPKCDVGEVVERKSKKGRLFYGCNQFPECRFVSWSKPVEERCPNCSEYMTIKRLKKGDQLVCSNKECAYKRKLKAEEQEKYD</sequence>
<dbReference type="PROSITE" id="PS52039">
    <property type="entry name" value="TOPO_IA_2"/>
    <property type="match status" value="1"/>
</dbReference>
<dbReference type="GO" id="GO:0005694">
    <property type="term" value="C:chromosome"/>
    <property type="evidence" value="ECO:0007669"/>
    <property type="project" value="InterPro"/>
</dbReference>
<feature type="active site" description="O-(5'-phospho-DNA)-tyrosine intermediate" evidence="10">
    <location>
        <position position="299"/>
    </location>
</feature>
<dbReference type="STRING" id="69895.SAMN05192551_101269"/>
<feature type="site" description="Interaction with DNA" evidence="10">
    <location>
        <position position="148"/>
    </location>
</feature>
<dbReference type="GO" id="GO:0003677">
    <property type="term" value="F:DNA binding"/>
    <property type="evidence" value="ECO:0007669"/>
    <property type="project" value="UniProtKB-KW"/>
</dbReference>
<evidence type="ECO:0000256" key="4">
    <source>
        <dbReference type="ARBA" id="ARBA00022771"/>
    </source>
</evidence>
<feature type="domain" description="Toprim" evidence="11">
    <location>
        <begin position="3"/>
        <end position="115"/>
    </location>
</feature>
<dbReference type="PROSITE" id="PS50880">
    <property type="entry name" value="TOPRIM"/>
    <property type="match status" value="1"/>
</dbReference>
<accession>A0A1I3AKG4</accession>
<dbReference type="Gene3D" id="3.40.50.140">
    <property type="match status" value="1"/>
</dbReference>
<keyword evidence="14" id="KW-1185">Reference proteome</keyword>
<dbReference type="SMART" id="SM00437">
    <property type="entry name" value="TOP1Ac"/>
    <property type="match status" value="1"/>
</dbReference>
<dbReference type="InterPro" id="IPR023406">
    <property type="entry name" value="Topo_IA_AS"/>
</dbReference>
<dbReference type="InterPro" id="IPR000380">
    <property type="entry name" value="Topo_IA"/>
</dbReference>
<evidence type="ECO:0000256" key="1">
    <source>
        <dbReference type="ARBA" id="ARBA00000213"/>
    </source>
</evidence>
<dbReference type="PROSITE" id="PS00396">
    <property type="entry name" value="TOPO_IA_1"/>
    <property type="match status" value="1"/>
</dbReference>
<keyword evidence="4" id="KW-0863">Zinc-finger</keyword>
<keyword evidence="3" id="KW-0479">Metal-binding</keyword>
<comment type="similarity">
    <text evidence="2 10">Belongs to the type IA topoisomerase family.</text>
</comment>
<dbReference type="InterPro" id="IPR013497">
    <property type="entry name" value="Topo_IA_cen"/>
</dbReference>
<dbReference type="HAMAP" id="MF_00952">
    <property type="entry name" value="Topoisom_1_prok"/>
    <property type="match status" value="1"/>
</dbReference>
<dbReference type="GO" id="GO:0006265">
    <property type="term" value="P:DNA topological change"/>
    <property type="evidence" value="ECO:0007669"/>
    <property type="project" value="UniProtKB-UniRule"/>
</dbReference>
<feature type="site" description="Interaction with DNA" evidence="10">
    <location>
        <position position="155"/>
    </location>
</feature>
<keyword evidence="5" id="KW-0862">Zinc</keyword>
<protein>
    <recommendedName>
        <fullName evidence="10">DNA topoisomerase 1</fullName>
        <ecNumber evidence="10">5.6.2.1</ecNumber>
    </recommendedName>
    <alternativeName>
        <fullName evidence="10">DNA topoisomerase I</fullName>
    </alternativeName>
</protein>
<dbReference type="OrthoDB" id="9804262at2"/>
<feature type="site" description="Interaction with DNA" evidence="10">
    <location>
        <position position="301"/>
    </location>
</feature>
<gene>
    <name evidence="10" type="primary">topA</name>
    <name evidence="13" type="ORF">SAMN05192551_101269</name>
</gene>
<dbReference type="InterPro" id="IPR013825">
    <property type="entry name" value="Topo_IA_cen_sub2"/>
</dbReference>
<dbReference type="InterPro" id="IPR013826">
    <property type="entry name" value="Topo_IA_cen_sub3"/>
</dbReference>
<dbReference type="CDD" id="cd00186">
    <property type="entry name" value="TOP1Ac"/>
    <property type="match status" value="1"/>
</dbReference>
<dbReference type="AlphaFoldDB" id="A0A1I3AKG4"/>
<feature type="site" description="Interaction with DNA" evidence="10">
    <location>
        <position position="489"/>
    </location>
</feature>
<evidence type="ECO:0000256" key="6">
    <source>
        <dbReference type="ARBA" id="ARBA00022842"/>
    </source>
</evidence>
<dbReference type="Pfam" id="PF01131">
    <property type="entry name" value="Topoisom_bac"/>
    <property type="match status" value="1"/>
</dbReference>
<evidence type="ECO:0000256" key="8">
    <source>
        <dbReference type="ARBA" id="ARBA00023125"/>
    </source>
</evidence>
<evidence type="ECO:0000256" key="10">
    <source>
        <dbReference type="HAMAP-Rule" id="MF_00952"/>
    </source>
</evidence>
<dbReference type="NCBIfam" id="TIGR01051">
    <property type="entry name" value="topA_bact"/>
    <property type="match status" value="1"/>
</dbReference>
<dbReference type="SUPFAM" id="SSF56712">
    <property type="entry name" value="Prokaryotic type I DNA topoisomerase"/>
    <property type="match status" value="1"/>
</dbReference>
<evidence type="ECO:0000256" key="9">
    <source>
        <dbReference type="ARBA" id="ARBA00023235"/>
    </source>
</evidence>
<feature type="site" description="Interaction with DNA" evidence="10">
    <location>
        <position position="33"/>
    </location>
</feature>
<dbReference type="InterPro" id="IPR005733">
    <property type="entry name" value="TopoI_bac-type"/>
</dbReference>
<dbReference type="InterPro" id="IPR006171">
    <property type="entry name" value="TOPRIM_dom"/>
</dbReference>
<name>A0A1I3AKG4_9FIRM</name>
<evidence type="ECO:0000259" key="11">
    <source>
        <dbReference type="PROSITE" id="PS50880"/>
    </source>
</evidence>
<dbReference type="InterPro" id="IPR028612">
    <property type="entry name" value="Topoisom_1_IA"/>
</dbReference>
<dbReference type="InterPro" id="IPR013824">
    <property type="entry name" value="Topo_IA_cen_sub1"/>
</dbReference>
<proteinExistence type="inferred from homology"/>
<dbReference type="Pfam" id="PF01396">
    <property type="entry name" value="Zn_ribbon_Top1"/>
    <property type="match status" value="3"/>
</dbReference>
<evidence type="ECO:0000313" key="13">
    <source>
        <dbReference type="EMBL" id="SFH50513.1"/>
    </source>
</evidence>
<feature type="domain" description="Topo IA-type catalytic" evidence="12">
    <location>
        <begin position="129"/>
        <end position="557"/>
    </location>
</feature>
<dbReference type="EMBL" id="FOQA01000001">
    <property type="protein sequence ID" value="SFH50513.1"/>
    <property type="molecule type" value="Genomic_DNA"/>
</dbReference>
<evidence type="ECO:0000259" key="12">
    <source>
        <dbReference type="PROSITE" id="PS52039"/>
    </source>
</evidence>